<organism evidence="1 2">
    <name type="scientific">Poriferisphaera corsica</name>
    <dbReference type="NCBI Taxonomy" id="2528020"/>
    <lineage>
        <taxon>Bacteria</taxon>
        <taxon>Pseudomonadati</taxon>
        <taxon>Planctomycetota</taxon>
        <taxon>Phycisphaerae</taxon>
        <taxon>Phycisphaerales</taxon>
        <taxon>Phycisphaeraceae</taxon>
        <taxon>Poriferisphaera</taxon>
    </lineage>
</organism>
<proteinExistence type="predicted"/>
<protein>
    <submittedName>
        <fullName evidence="1">Uncharacterized protein</fullName>
    </submittedName>
</protein>
<dbReference type="KEGG" id="pcor:KS4_01890"/>
<accession>A0A517YPL7</accession>
<sequence>MIGGGFRSGREWGIKNDCVEVARLGIAHDLTRIGFQESDLMINVVDGCVVLGDMDVMMIGGGGEHLLTGNGAGDGGDAEVGMGDEDTIATELRGESVGGDFGLSAR</sequence>
<name>A0A517YPL7_9BACT</name>
<dbReference type="AlphaFoldDB" id="A0A517YPL7"/>
<reference evidence="1 2" key="1">
    <citation type="submission" date="2019-02" db="EMBL/GenBank/DDBJ databases">
        <title>Deep-cultivation of Planctomycetes and their phenomic and genomic characterization uncovers novel biology.</title>
        <authorList>
            <person name="Wiegand S."/>
            <person name="Jogler M."/>
            <person name="Boedeker C."/>
            <person name="Pinto D."/>
            <person name="Vollmers J."/>
            <person name="Rivas-Marin E."/>
            <person name="Kohn T."/>
            <person name="Peeters S.H."/>
            <person name="Heuer A."/>
            <person name="Rast P."/>
            <person name="Oberbeckmann S."/>
            <person name="Bunk B."/>
            <person name="Jeske O."/>
            <person name="Meyerdierks A."/>
            <person name="Storesund J.E."/>
            <person name="Kallscheuer N."/>
            <person name="Luecker S."/>
            <person name="Lage O.M."/>
            <person name="Pohl T."/>
            <person name="Merkel B.J."/>
            <person name="Hornburger P."/>
            <person name="Mueller R.-W."/>
            <person name="Bruemmer F."/>
            <person name="Labrenz M."/>
            <person name="Spormann A.M."/>
            <person name="Op den Camp H."/>
            <person name="Overmann J."/>
            <person name="Amann R."/>
            <person name="Jetten M.S.M."/>
            <person name="Mascher T."/>
            <person name="Medema M.H."/>
            <person name="Devos D.P."/>
            <person name="Kaster A.-K."/>
            <person name="Ovreas L."/>
            <person name="Rohde M."/>
            <person name="Galperin M.Y."/>
            <person name="Jogler C."/>
        </authorList>
    </citation>
    <scope>NUCLEOTIDE SEQUENCE [LARGE SCALE GENOMIC DNA]</scope>
    <source>
        <strain evidence="1 2">KS4</strain>
    </source>
</reference>
<dbReference type="Proteomes" id="UP000317369">
    <property type="component" value="Chromosome"/>
</dbReference>
<evidence type="ECO:0000313" key="2">
    <source>
        <dbReference type="Proteomes" id="UP000317369"/>
    </source>
</evidence>
<gene>
    <name evidence="1" type="ORF">KS4_01890</name>
</gene>
<evidence type="ECO:0000313" key="1">
    <source>
        <dbReference type="EMBL" id="QDU32160.1"/>
    </source>
</evidence>
<keyword evidence="2" id="KW-1185">Reference proteome</keyword>
<dbReference type="EMBL" id="CP036425">
    <property type="protein sequence ID" value="QDU32160.1"/>
    <property type="molecule type" value="Genomic_DNA"/>
</dbReference>